<keyword evidence="10" id="KW-0443">Lipid metabolism</keyword>
<keyword evidence="15" id="KW-1185">Reference proteome</keyword>
<evidence type="ECO:0000256" key="12">
    <source>
        <dbReference type="SAM" id="Phobius"/>
    </source>
</evidence>
<dbReference type="AlphaFoldDB" id="A0A5C4T590"/>
<evidence type="ECO:0000256" key="10">
    <source>
        <dbReference type="ARBA" id="ARBA00023098"/>
    </source>
</evidence>
<dbReference type="RefSeq" id="WP_139604313.1">
    <property type="nucleotide sequence ID" value="NZ_VDCQ01000032.1"/>
</dbReference>
<keyword evidence="11 12" id="KW-0472">Membrane</keyword>
<feature type="domain" description="EamA" evidence="13">
    <location>
        <begin position="32"/>
        <end position="101"/>
    </location>
</feature>
<evidence type="ECO:0000256" key="2">
    <source>
        <dbReference type="ARBA" id="ARBA00007362"/>
    </source>
</evidence>
<evidence type="ECO:0000256" key="8">
    <source>
        <dbReference type="ARBA" id="ARBA00022985"/>
    </source>
</evidence>
<evidence type="ECO:0000256" key="9">
    <source>
        <dbReference type="ARBA" id="ARBA00022989"/>
    </source>
</evidence>
<evidence type="ECO:0000313" key="15">
    <source>
        <dbReference type="Proteomes" id="UP000307943"/>
    </source>
</evidence>
<feature type="transmembrane region" description="Helical" evidence="12">
    <location>
        <begin position="20"/>
        <end position="51"/>
    </location>
</feature>
<keyword evidence="5" id="KW-0997">Cell inner membrane</keyword>
<dbReference type="GO" id="GO:0009103">
    <property type="term" value="P:lipopolysaccharide biosynthetic process"/>
    <property type="evidence" value="ECO:0007669"/>
    <property type="project" value="UniProtKB-KW"/>
</dbReference>
<dbReference type="OrthoDB" id="513492at2"/>
<keyword evidence="9 12" id="KW-1133">Transmembrane helix</keyword>
<keyword evidence="8" id="KW-0448">Lipopolysaccharide biosynthesis</keyword>
<keyword evidence="4" id="KW-0444">Lipid biosynthesis</keyword>
<evidence type="ECO:0000256" key="1">
    <source>
        <dbReference type="ARBA" id="ARBA00004651"/>
    </source>
</evidence>
<keyword evidence="6" id="KW-0441">Lipid A biosynthesis</keyword>
<reference evidence="14 15" key="1">
    <citation type="submission" date="2019-05" db="EMBL/GenBank/DDBJ databases">
        <title>We sequenced the genome of Paenibacillus hemerocallicola KCTC 33185 for further insight into its adaptation and study the phylogeny of Paenibacillus.</title>
        <authorList>
            <person name="Narsing Rao M.P."/>
        </authorList>
    </citation>
    <scope>NUCLEOTIDE SEQUENCE [LARGE SCALE GENOMIC DNA]</scope>
    <source>
        <strain evidence="14 15">KCTC 33185</strain>
    </source>
</reference>
<dbReference type="Gene3D" id="1.10.3730.20">
    <property type="match status" value="1"/>
</dbReference>
<sequence length="105" mass="11487">MTVAGSTLLKLGSRSVNFEGALWGIALGYMTSPVLLAGFASYAVGAFLWVYCLSKFDLSYVTFVSSFQYVLLLAVSILVFHEQISLMKWAGCVVILVGVYMWLKG</sequence>
<dbReference type="InterPro" id="IPR000620">
    <property type="entry name" value="EamA_dom"/>
</dbReference>
<accession>A0A5C4T590</accession>
<evidence type="ECO:0000256" key="6">
    <source>
        <dbReference type="ARBA" id="ARBA00022556"/>
    </source>
</evidence>
<evidence type="ECO:0000256" key="3">
    <source>
        <dbReference type="ARBA" id="ARBA00022475"/>
    </source>
</evidence>
<evidence type="ECO:0000256" key="11">
    <source>
        <dbReference type="ARBA" id="ARBA00023136"/>
    </source>
</evidence>
<keyword evidence="7 12" id="KW-0812">Transmembrane</keyword>
<gene>
    <name evidence="14" type="ORF">FE784_21590</name>
</gene>
<dbReference type="GO" id="GO:0005886">
    <property type="term" value="C:plasma membrane"/>
    <property type="evidence" value="ECO:0007669"/>
    <property type="project" value="UniProtKB-SubCell"/>
</dbReference>
<dbReference type="SUPFAM" id="SSF103481">
    <property type="entry name" value="Multidrug resistance efflux transporter EmrE"/>
    <property type="match status" value="1"/>
</dbReference>
<dbReference type="PANTHER" id="PTHR30561:SF9">
    <property type="entry name" value="4-AMINO-4-DEOXY-L-ARABINOSE-PHOSPHOUNDECAPRENOL FLIPPASE SUBUNIT ARNF-RELATED"/>
    <property type="match status" value="1"/>
</dbReference>
<feature type="transmembrane region" description="Helical" evidence="12">
    <location>
        <begin position="58"/>
        <end position="80"/>
    </location>
</feature>
<evidence type="ECO:0000313" key="14">
    <source>
        <dbReference type="EMBL" id="TNJ64213.1"/>
    </source>
</evidence>
<dbReference type="Proteomes" id="UP000307943">
    <property type="component" value="Unassembled WGS sequence"/>
</dbReference>
<protein>
    <recommendedName>
        <fullName evidence="13">EamA domain-containing protein</fullName>
    </recommendedName>
</protein>
<dbReference type="InterPro" id="IPR037185">
    <property type="entry name" value="EmrE-like"/>
</dbReference>
<comment type="subcellular location">
    <subcellularLocation>
        <location evidence="1">Cell membrane</location>
        <topology evidence="1">Multi-pass membrane protein</topology>
    </subcellularLocation>
</comment>
<organism evidence="14 15">
    <name type="scientific">Paenibacillus hemerocallicola</name>
    <dbReference type="NCBI Taxonomy" id="1172614"/>
    <lineage>
        <taxon>Bacteria</taxon>
        <taxon>Bacillati</taxon>
        <taxon>Bacillota</taxon>
        <taxon>Bacilli</taxon>
        <taxon>Bacillales</taxon>
        <taxon>Paenibacillaceae</taxon>
        <taxon>Paenibacillus</taxon>
    </lineage>
</organism>
<comment type="similarity">
    <text evidence="2">Belongs to the EamA transporter family.</text>
</comment>
<dbReference type="EMBL" id="VDCQ01000032">
    <property type="protein sequence ID" value="TNJ64213.1"/>
    <property type="molecule type" value="Genomic_DNA"/>
</dbReference>
<dbReference type="PANTHER" id="PTHR30561">
    <property type="entry name" value="SMR FAMILY PROTON-DEPENDENT DRUG EFFLUX TRANSPORTER SUGE"/>
    <property type="match status" value="1"/>
</dbReference>
<evidence type="ECO:0000256" key="5">
    <source>
        <dbReference type="ARBA" id="ARBA00022519"/>
    </source>
</evidence>
<name>A0A5C4T590_9BACL</name>
<evidence type="ECO:0000259" key="13">
    <source>
        <dbReference type="Pfam" id="PF00892"/>
    </source>
</evidence>
<dbReference type="InterPro" id="IPR000390">
    <property type="entry name" value="Small_drug/metabolite_transptr"/>
</dbReference>
<evidence type="ECO:0000256" key="7">
    <source>
        <dbReference type="ARBA" id="ARBA00022692"/>
    </source>
</evidence>
<feature type="transmembrane region" description="Helical" evidence="12">
    <location>
        <begin position="86"/>
        <end position="103"/>
    </location>
</feature>
<proteinExistence type="inferred from homology"/>
<dbReference type="GO" id="GO:0022857">
    <property type="term" value="F:transmembrane transporter activity"/>
    <property type="evidence" value="ECO:0007669"/>
    <property type="project" value="InterPro"/>
</dbReference>
<dbReference type="Pfam" id="PF00892">
    <property type="entry name" value="EamA"/>
    <property type="match status" value="1"/>
</dbReference>
<evidence type="ECO:0000256" key="4">
    <source>
        <dbReference type="ARBA" id="ARBA00022516"/>
    </source>
</evidence>
<keyword evidence="3" id="KW-1003">Cell membrane</keyword>
<comment type="caution">
    <text evidence="14">The sequence shown here is derived from an EMBL/GenBank/DDBJ whole genome shotgun (WGS) entry which is preliminary data.</text>
</comment>